<dbReference type="PRINTS" id="PR00834">
    <property type="entry name" value="PROTEASES2C"/>
</dbReference>
<dbReference type="Proteomes" id="UP000252585">
    <property type="component" value="Unassembled WGS sequence"/>
</dbReference>
<name>A0A368YCJ3_9BACI</name>
<dbReference type="InterPro" id="IPR001940">
    <property type="entry name" value="Peptidase_S1C"/>
</dbReference>
<dbReference type="Gene3D" id="2.40.10.120">
    <property type="match status" value="1"/>
</dbReference>
<dbReference type="GO" id="GO:0004252">
    <property type="term" value="F:serine-type endopeptidase activity"/>
    <property type="evidence" value="ECO:0007669"/>
    <property type="project" value="InterPro"/>
</dbReference>
<dbReference type="RefSeq" id="WP_114351099.1">
    <property type="nucleotide sequence ID" value="NZ_QPJJ01000001.1"/>
</dbReference>
<keyword evidence="4" id="KW-1185">Reference proteome</keyword>
<keyword evidence="1" id="KW-0720">Serine protease</keyword>
<gene>
    <name evidence="3" type="ORF">DFR57_10115</name>
</gene>
<keyword evidence="2" id="KW-0472">Membrane</keyword>
<keyword evidence="1" id="KW-0645">Protease</keyword>
<organism evidence="3 4">
    <name type="scientific">Saliterribacillus persicus</name>
    <dbReference type="NCBI Taxonomy" id="930114"/>
    <lineage>
        <taxon>Bacteria</taxon>
        <taxon>Bacillati</taxon>
        <taxon>Bacillota</taxon>
        <taxon>Bacilli</taxon>
        <taxon>Bacillales</taxon>
        <taxon>Bacillaceae</taxon>
        <taxon>Saliterribacillus</taxon>
    </lineage>
</organism>
<protein>
    <submittedName>
        <fullName evidence="3">Trypsin-like peptidase</fullName>
    </submittedName>
</protein>
<dbReference type="EMBL" id="QPJJ01000001">
    <property type="protein sequence ID" value="RCW77148.1"/>
    <property type="molecule type" value="Genomic_DNA"/>
</dbReference>
<comment type="caution">
    <text evidence="3">The sequence shown here is derived from an EMBL/GenBank/DDBJ whole genome shotgun (WGS) entry which is preliminary data.</text>
</comment>
<evidence type="ECO:0000313" key="3">
    <source>
        <dbReference type="EMBL" id="RCW77148.1"/>
    </source>
</evidence>
<proteinExistence type="predicted"/>
<dbReference type="PANTHER" id="PTHR43019:SF23">
    <property type="entry name" value="PROTEASE DO-LIKE 5, CHLOROPLASTIC"/>
    <property type="match status" value="1"/>
</dbReference>
<sequence length="272" mass="30874">MFKSNQDKPDIIDEDLYEEIDQDELLEILEEEKRKVLEKEEQEKEPKTKRPFPKWIFWLVAFAMVIQVIAVIPRTFSIPAIDFLITSTKLYNDPVIQEYRESVVVIEGDDNKGTGFSISVDGRILTNYHVIEDQTQLSVGYPEDGLFQATVEETYPNIDLAVLKVEGDNLPFLTLAKETTFENNEAINFIGNPLQFNGIANEGKIIGYQELDSWEMPVLMLNAPVYRGNSGSPVINKAGEVIAVIFATQNNNTHGKVGLAVPIDYYYQMNNE</sequence>
<keyword evidence="2" id="KW-1133">Transmembrane helix</keyword>
<dbReference type="AlphaFoldDB" id="A0A368YCJ3"/>
<keyword evidence="2" id="KW-0812">Transmembrane</keyword>
<reference evidence="3 4" key="1">
    <citation type="submission" date="2018-07" db="EMBL/GenBank/DDBJ databases">
        <title>Genomic Encyclopedia of Type Strains, Phase IV (KMG-IV): sequencing the most valuable type-strain genomes for metagenomic binning, comparative biology and taxonomic classification.</title>
        <authorList>
            <person name="Goeker M."/>
        </authorList>
    </citation>
    <scope>NUCLEOTIDE SEQUENCE [LARGE SCALE GENOMIC DNA]</scope>
    <source>
        <strain evidence="3 4">DSM 27696</strain>
    </source>
</reference>
<dbReference type="SUPFAM" id="SSF50494">
    <property type="entry name" value="Trypsin-like serine proteases"/>
    <property type="match status" value="1"/>
</dbReference>
<feature type="transmembrane region" description="Helical" evidence="2">
    <location>
        <begin position="55"/>
        <end position="76"/>
    </location>
</feature>
<dbReference type="PANTHER" id="PTHR43019">
    <property type="entry name" value="SERINE ENDOPROTEASE DEGS"/>
    <property type="match status" value="1"/>
</dbReference>
<keyword evidence="1" id="KW-0378">Hydrolase</keyword>
<dbReference type="Pfam" id="PF13365">
    <property type="entry name" value="Trypsin_2"/>
    <property type="match status" value="1"/>
</dbReference>
<accession>A0A368YCJ3</accession>
<evidence type="ECO:0000256" key="1">
    <source>
        <dbReference type="ARBA" id="ARBA00022825"/>
    </source>
</evidence>
<dbReference type="InterPro" id="IPR009003">
    <property type="entry name" value="Peptidase_S1_PA"/>
</dbReference>
<evidence type="ECO:0000313" key="4">
    <source>
        <dbReference type="Proteomes" id="UP000252585"/>
    </source>
</evidence>
<dbReference type="OrthoDB" id="9766361at2"/>
<dbReference type="GO" id="GO:0006508">
    <property type="term" value="P:proteolysis"/>
    <property type="evidence" value="ECO:0007669"/>
    <property type="project" value="InterPro"/>
</dbReference>
<evidence type="ECO:0000256" key="2">
    <source>
        <dbReference type="SAM" id="Phobius"/>
    </source>
</evidence>